<dbReference type="RefSeq" id="WP_047440059.1">
    <property type="nucleotide sequence ID" value="NZ_CAWOZB010000001.1"/>
</dbReference>
<sequence length="258" mass="27893">MIEQFFRPEQLGQALELKASFGNDAVYMGGGSKLNAAPTRTDKKVAISLDKLGLNQIEQQHGQLHIGATVTLQTLKDDPRTPAALCDALGFVYSRHLRNQATLGGEIACQQQDSPLLPVLLVLEAVVVLENNLLQPIDAYLAGQRNALVLGVVLPEPELRCATRRISRNADGLAVMTAAVALDSIGEMRVAVAGVTPQPMRLRDLERRELHDAALEAAVSELIAPREDLAGSISYKRYITGVVVADLLVDCQQQEVQA</sequence>
<dbReference type="PROSITE" id="PS51387">
    <property type="entry name" value="FAD_PCMH"/>
    <property type="match status" value="1"/>
</dbReference>
<comment type="caution">
    <text evidence="1">The sequence shown here is derived from an EMBL/GenBank/DDBJ whole genome shotgun (WGS) entry which is preliminary data.</text>
</comment>
<accession>A0A4S5C2Z3</accession>
<name>A0A4S5C2Z3_AERVE</name>
<proteinExistence type="predicted"/>
<dbReference type="InterPro" id="IPR016169">
    <property type="entry name" value="FAD-bd_PCMH_sub2"/>
</dbReference>
<dbReference type="GO" id="GO:0016491">
    <property type="term" value="F:oxidoreductase activity"/>
    <property type="evidence" value="ECO:0007669"/>
    <property type="project" value="InterPro"/>
</dbReference>
<dbReference type="SUPFAM" id="SSF55447">
    <property type="entry name" value="CO dehydrogenase flavoprotein C-terminal domain-like"/>
    <property type="match status" value="1"/>
</dbReference>
<dbReference type="SUPFAM" id="SSF56176">
    <property type="entry name" value="FAD-binding/transporter-associated domain-like"/>
    <property type="match status" value="1"/>
</dbReference>
<dbReference type="SMART" id="SM01092">
    <property type="entry name" value="CO_deh_flav_C"/>
    <property type="match status" value="1"/>
</dbReference>
<dbReference type="InterPro" id="IPR002346">
    <property type="entry name" value="Mopterin_DH_FAD-bd"/>
</dbReference>
<dbReference type="InterPro" id="IPR017698">
    <property type="entry name" value="Molybdo-cont_Rdtase_FAD-bd_su"/>
</dbReference>
<evidence type="ECO:0000313" key="2">
    <source>
        <dbReference type="Proteomes" id="UP000309618"/>
    </source>
</evidence>
<gene>
    <name evidence="1" type="primary">ygfM</name>
    <name evidence="1" type="ORF">E8Q35_20120</name>
</gene>
<dbReference type="Gene3D" id="3.30.465.10">
    <property type="match status" value="1"/>
</dbReference>
<dbReference type="Gene3D" id="3.30.390.50">
    <property type="entry name" value="CO dehydrogenase flavoprotein, C-terminal domain"/>
    <property type="match status" value="1"/>
</dbReference>
<dbReference type="InterPro" id="IPR036683">
    <property type="entry name" value="CO_DH_flav_C_dom_sf"/>
</dbReference>
<reference evidence="1 2" key="1">
    <citation type="submission" date="2019-04" db="EMBL/GenBank/DDBJ databases">
        <title>Comparative genomics of Aeromonas veronii strains pathogenic to fish.</title>
        <authorList>
            <person name="Cascarano M.C."/>
            <person name="Smyrli M."/>
            <person name="Katharios P."/>
        </authorList>
    </citation>
    <scope>NUCLEOTIDE SEQUENCE [LARGE SCALE GENOMIC DNA]</scope>
    <source>
        <strain evidence="1 2">XU1</strain>
    </source>
</reference>
<dbReference type="Pfam" id="PF00941">
    <property type="entry name" value="FAD_binding_5"/>
    <property type="match status" value="1"/>
</dbReference>
<dbReference type="AlphaFoldDB" id="A0A4S5C2Z3"/>
<dbReference type="PANTHER" id="PTHR42659:SF9">
    <property type="entry name" value="XANTHINE DEHYDROGENASE FAD-BINDING SUBUNIT XDHB-RELATED"/>
    <property type="match status" value="1"/>
</dbReference>
<dbReference type="EMBL" id="SSUX01000020">
    <property type="protein sequence ID" value="THJ39814.1"/>
    <property type="molecule type" value="Genomic_DNA"/>
</dbReference>
<dbReference type="InterPro" id="IPR005107">
    <property type="entry name" value="CO_DH_flav_C"/>
</dbReference>
<dbReference type="PANTHER" id="PTHR42659">
    <property type="entry name" value="XANTHINE DEHYDROGENASE SUBUNIT C-RELATED"/>
    <property type="match status" value="1"/>
</dbReference>
<organism evidence="1 2">
    <name type="scientific">Aeromonas veronii</name>
    <dbReference type="NCBI Taxonomy" id="654"/>
    <lineage>
        <taxon>Bacteria</taxon>
        <taxon>Pseudomonadati</taxon>
        <taxon>Pseudomonadota</taxon>
        <taxon>Gammaproteobacteria</taxon>
        <taxon>Aeromonadales</taxon>
        <taxon>Aeromonadaceae</taxon>
        <taxon>Aeromonas</taxon>
    </lineage>
</organism>
<dbReference type="NCBIfam" id="TIGR03312">
    <property type="entry name" value="Se_sel_red_FAD"/>
    <property type="match status" value="1"/>
</dbReference>
<dbReference type="Proteomes" id="UP000309618">
    <property type="component" value="Unassembled WGS sequence"/>
</dbReference>
<dbReference type="InterPro" id="IPR016166">
    <property type="entry name" value="FAD-bd_PCMH"/>
</dbReference>
<dbReference type="GO" id="GO:0071949">
    <property type="term" value="F:FAD binding"/>
    <property type="evidence" value="ECO:0007669"/>
    <property type="project" value="InterPro"/>
</dbReference>
<evidence type="ECO:0000313" key="1">
    <source>
        <dbReference type="EMBL" id="THJ39814.1"/>
    </source>
</evidence>
<dbReference type="InterPro" id="IPR036318">
    <property type="entry name" value="FAD-bd_PCMH-like_sf"/>
</dbReference>
<protein>
    <submittedName>
        <fullName evidence="1">Molybdopterin-dependent oxidoreductase FAD-binding subunit</fullName>
    </submittedName>
</protein>
<dbReference type="InterPro" id="IPR051312">
    <property type="entry name" value="Diverse_Substr_Oxidored"/>
</dbReference>